<reference evidence="3" key="1">
    <citation type="submission" date="2021-12" db="EMBL/GenBank/DDBJ databases">
        <authorList>
            <person name="King R."/>
        </authorList>
    </citation>
    <scope>NUCLEOTIDE SEQUENCE</scope>
</reference>
<proteinExistence type="predicted"/>
<dbReference type="EMBL" id="OU893334">
    <property type="protein sequence ID" value="CAG9791176.1"/>
    <property type="molecule type" value="Genomic_DNA"/>
</dbReference>
<reference evidence="3" key="2">
    <citation type="submission" date="2022-10" db="EMBL/GenBank/DDBJ databases">
        <authorList>
            <consortium name="ENA_rothamsted_submissions"/>
            <consortium name="culmorum"/>
            <person name="King R."/>
        </authorList>
    </citation>
    <scope>NUCLEOTIDE SEQUENCE</scope>
</reference>
<evidence type="ECO:0000313" key="4">
    <source>
        <dbReference type="Proteomes" id="UP001153714"/>
    </source>
</evidence>
<feature type="compositionally biased region" description="Gly residues" evidence="1">
    <location>
        <begin position="120"/>
        <end position="133"/>
    </location>
</feature>
<dbReference type="Proteomes" id="UP001153714">
    <property type="component" value="Chromosome 3"/>
</dbReference>
<sequence length="417" mass="47159">MDSLVGYGSDEENETERYAGGQSSVGGTRSRREDDTNYDDVNMDMSEDSQESEPELPQAEPAPPSHSRDDRRGSDERCERDRRRRDHHRRRDSRDRDRRSPRRDDRYNRGDRNERDRGRGGGSGSGSGSGGDSGSRRGLLGDRPDDRHADSKVPALMDLKPFGGEPPPAIESRRSQDARDAVSPRFADRRDRDRSDRDRGERDRNDRDRERDRDRNSRRSEEKWSYSERHDRRDRSRSRGAAFPPPSTSSSNDRRGSPSGDYRPSSYKVNKKLEVMEKMGLQIKTPDGSMATAQQLRAAAGDSGAPNYTPIPASAKLLDQLQKRKLLWSNKGKSEAEEAAKWTGARFAQDNDGKQASKFMRLMGIKEPAAVKPEVPTADPIKKQEELFQAMQAQYDVARATTHTMRGVGLGFQRGQY</sequence>
<dbReference type="PANTHER" id="PTHR22426">
    <property type="entry name" value="ARGININE_SERINE-RICH COILED-COIL PROTEIN 2"/>
    <property type="match status" value="1"/>
</dbReference>
<evidence type="ECO:0000259" key="2">
    <source>
        <dbReference type="Pfam" id="PF15477"/>
    </source>
</evidence>
<dbReference type="PANTHER" id="PTHR22426:SF2">
    <property type="entry name" value="ARGININE_SERINE-RICH COILED-COIL PROTEIN 2"/>
    <property type="match status" value="1"/>
</dbReference>
<feature type="compositionally biased region" description="Basic and acidic residues" evidence="1">
    <location>
        <begin position="139"/>
        <end position="151"/>
    </location>
</feature>
<feature type="domain" description="Small acidic protein-like" evidence="2">
    <location>
        <begin position="342"/>
        <end position="411"/>
    </location>
</feature>
<dbReference type="InterPro" id="IPR028124">
    <property type="entry name" value="SMAP_dom"/>
</dbReference>
<protein>
    <recommendedName>
        <fullName evidence="2">Small acidic protein-like domain-containing protein</fullName>
    </recommendedName>
</protein>
<dbReference type="Pfam" id="PF15477">
    <property type="entry name" value="SMAP"/>
    <property type="match status" value="1"/>
</dbReference>
<dbReference type="AlphaFoldDB" id="A0A9N9R6J5"/>
<feature type="compositionally biased region" description="Basic and acidic residues" evidence="1">
    <location>
        <begin position="92"/>
        <end position="119"/>
    </location>
</feature>
<gene>
    <name evidence="3" type="ORF">DIATSA_LOCUS8803</name>
</gene>
<accession>A0A9N9R6J5</accession>
<dbReference type="OrthoDB" id="1928974at2759"/>
<name>A0A9N9R6J5_9NEOP</name>
<feature type="compositionally biased region" description="Basic residues" evidence="1">
    <location>
        <begin position="82"/>
        <end position="91"/>
    </location>
</feature>
<feature type="compositionally biased region" description="Acidic residues" evidence="1">
    <location>
        <begin position="36"/>
        <end position="54"/>
    </location>
</feature>
<evidence type="ECO:0000256" key="1">
    <source>
        <dbReference type="SAM" id="MobiDB-lite"/>
    </source>
</evidence>
<feature type="region of interest" description="Disordered" evidence="1">
    <location>
        <begin position="1"/>
        <end position="270"/>
    </location>
</feature>
<feature type="compositionally biased region" description="Basic and acidic residues" evidence="1">
    <location>
        <begin position="66"/>
        <end position="81"/>
    </location>
</feature>
<evidence type="ECO:0000313" key="3">
    <source>
        <dbReference type="EMBL" id="CAG9791176.1"/>
    </source>
</evidence>
<organism evidence="3 4">
    <name type="scientific">Diatraea saccharalis</name>
    <name type="common">sugarcane borer</name>
    <dbReference type="NCBI Taxonomy" id="40085"/>
    <lineage>
        <taxon>Eukaryota</taxon>
        <taxon>Metazoa</taxon>
        <taxon>Ecdysozoa</taxon>
        <taxon>Arthropoda</taxon>
        <taxon>Hexapoda</taxon>
        <taxon>Insecta</taxon>
        <taxon>Pterygota</taxon>
        <taxon>Neoptera</taxon>
        <taxon>Endopterygota</taxon>
        <taxon>Lepidoptera</taxon>
        <taxon>Glossata</taxon>
        <taxon>Ditrysia</taxon>
        <taxon>Pyraloidea</taxon>
        <taxon>Crambidae</taxon>
        <taxon>Crambinae</taxon>
        <taxon>Diatraea</taxon>
    </lineage>
</organism>
<feature type="compositionally biased region" description="Basic and acidic residues" evidence="1">
    <location>
        <begin position="171"/>
        <end position="234"/>
    </location>
</feature>
<keyword evidence="4" id="KW-1185">Reference proteome</keyword>